<dbReference type="Proteomes" id="UP000025229">
    <property type="component" value="Chromosome"/>
</dbReference>
<keyword evidence="9" id="KW-0762">Sugar transport</keyword>
<keyword evidence="3" id="KW-1003">Cell membrane</keyword>
<feature type="domain" description="ABC transmembrane type-1" evidence="8">
    <location>
        <begin position="80"/>
        <end position="271"/>
    </location>
</feature>
<dbReference type="PANTHER" id="PTHR32243">
    <property type="entry name" value="MALTOSE TRANSPORT SYSTEM PERMEASE-RELATED"/>
    <property type="match status" value="1"/>
</dbReference>
<dbReference type="OrthoDB" id="9794684at2"/>
<dbReference type="KEGG" id="rrd:RradSPS_1767"/>
<dbReference type="EMBL" id="CP007514">
    <property type="protein sequence ID" value="AHY47050.1"/>
    <property type="molecule type" value="Genomic_DNA"/>
</dbReference>
<dbReference type="CDD" id="cd06261">
    <property type="entry name" value="TM_PBP2"/>
    <property type="match status" value="1"/>
</dbReference>
<evidence type="ECO:0000256" key="2">
    <source>
        <dbReference type="ARBA" id="ARBA00022448"/>
    </source>
</evidence>
<keyword evidence="5 7" id="KW-1133">Transmembrane helix</keyword>
<evidence type="ECO:0000256" key="6">
    <source>
        <dbReference type="ARBA" id="ARBA00023136"/>
    </source>
</evidence>
<protein>
    <submittedName>
        <fullName evidence="9">ABC-type sugar transport system permease component</fullName>
    </submittedName>
    <submittedName>
        <fullName evidence="10">Carbohydrate ABC transporter permease</fullName>
    </submittedName>
</protein>
<dbReference type="eggNOG" id="COG0395">
    <property type="taxonomic scope" value="Bacteria"/>
</dbReference>
<keyword evidence="6 7" id="KW-0472">Membrane</keyword>
<evidence type="ECO:0000256" key="3">
    <source>
        <dbReference type="ARBA" id="ARBA00022475"/>
    </source>
</evidence>
<keyword evidence="2 7" id="KW-0813">Transport</keyword>
<evidence type="ECO:0000313" key="9">
    <source>
        <dbReference type="EMBL" id="AHY47050.1"/>
    </source>
</evidence>
<feature type="transmembrane region" description="Helical" evidence="7">
    <location>
        <begin position="250"/>
        <end position="271"/>
    </location>
</feature>
<dbReference type="InterPro" id="IPR035906">
    <property type="entry name" value="MetI-like_sf"/>
</dbReference>
<dbReference type="AlphaFoldDB" id="A0A023X511"/>
<proteinExistence type="inferred from homology"/>
<accession>A0A023X511</accession>
<feature type="transmembrane region" description="Helical" evidence="7">
    <location>
        <begin position="20"/>
        <end position="40"/>
    </location>
</feature>
<evidence type="ECO:0000313" key="10">
    <source>
        <dbReference type="EMBL" id="MDX5894456.1"/>
    </source>
</evidence>
<comment type="similarity">
    <text evidence="7">Belongs to the binding-protein-dependent transport system permease family.</text>
</comment>
<evidence type="ECO:0000259" key="8">
    <source>
        <dbReference type="PROSITE" id="PS50928"/>
    </source>
</evidence>
<comment type="subcellular location">
    <subcellularLocation>
        <location evidence="1 7">Cell membrane</location>
        <topology evidence="1 7">Multi-pass membrane protein</topology>
    </subcellularLocation>
</comment>
<feature type="transmembrane region" description="Helical" evidence="7">
    <location>
        <begin position="148"/>
        <end position="171"/>
    </location>
</feature>
<dbReference type="InterPro" id="IPR000515">
    <property type="entry name" value="MetI-like"/>
</dbReference>
<dbReference type="Pfam" id="PF00528">
    <property type="entry name" value="BPD_transp_1"/>
    <property type="match status" value="1"/>
</dbReference>
<reference evidence="10" key="2">
    <citation type="submission" date="2023-11" db="EMBL/GenBank/DDBJ databases">
        <title>MicrobeMod: A computational toolkit for identifying prokaryotic methylation and restriction-modification with nanopore sequencing.</title>
        <authorList>
            <person name="Crits-Christoph A."/>
            <person name="Kang S.C."/>
            <person name="Lee H."/>
            <person name="Ostrov N."/>
        </authorList>
    </citation>
    <scope>NUCLEOTIDE SEQUENCE</scope>
    <source>
        <strain evidence="10">ATCC 51242</strain>
    </source>
</reference>
<name>A0A023X511_RUBRA</name>
<dbReference type="Proteomes" id="UP001281130">
    <property type="component" value="Unassembled WGS sequence"/>
</dbReference>
<dbReference type="PATRIC" id="fig|42256.3.peg.1793"/>
<evidence type="ECO:0000256" key="4">
    <source>
        <dbReference type="ARBA" id="ARBA00022692"/>
    </source>
</evidence>
<reference evidence="9 11" key="1">
    <citation type="submission" date="2014-03" db="EMBL/GenBank/DDBJ databases">
        <title>Complete genome sequence of the Radio-Resistant Rubrobacter radiotolerans RSPS-4.</title>
        <authorList>
            <person name="Egas C.C."/>
            <person name="Barroso C.C."/>
            <person name="Froufe H.J.C."/>
            <person name="Pacheco J.J."/>
            <person name="Albuquerque L.L."/>
            <person name="da Costa M.M.S."/>
        </authorList>
    </citation>
    <scope>NUCLEOTIDE SEQUENCE [LARGE SCALE GENOMIC DNA]</scope>
    <source>
        <strain evidence="9 11">RSPS-4</strain>
    </source>
</reference>
<keyword evidence="11" id="KW-1185">Reference proteome</keyword>
<dbReference type="RefSeq" id="WP_051589626.1">
    <property type="nucleotide sequence ID" value="NZ_CP007514.1"/>
</dbReference>
<keyword evidence="4 7" id="KW-0812">Transmembrane</keyword>
<dbReference type="PROSITE" id="PS50928">
    <property type="entry name" value="ABC_TM1"/>
    <property type="match status" value="1"/>
</dbReference>
<evidence type="ECO:0000256" key="7">
    <source>
        <dbReference type="RuleBase" id="RU363032"/>
    </source>
</evidence>
<dbReference type="PANTHER" id="PTHR32243:SF18">
    <property type="entry name" value="INNER MEMBRANE ABC TRANSPORTER PERMEASE PROTEIN YCJP"/>
    <property type="match status" value="1"/>
</dbReference>
<dbReference type="GO" id="GO:0005886">
    <property type="term" value="C:plasma membrane"/>
    <property type="evidence" value="ECO:0007669"/>
    <property type="project" value="UniProtKB-SubCell"/>
</dbReference>
<dbReference type="GO" id="GO:0055085">
    <property type="term" value="P:transmembrane transport"/>
    <property type="evidence" value="ECO:0007669"/>
    <property type="project" value="InterPro"/>
</dbReference>
<dbReference type="InterPro" id="IPR050901">
    <property type="entry name" value="BP-dep_ABC_trans_perm"/>
</dbReference>
<feature type="transmembrane region" description="Helical" evidence="7">
    <location>
        <begin position="196"/>
        <end position="217"/>
    </location>
</feature>
<feature type="transmembrane region" description="Helical" evidence="7">
    <location>
        <begin position="118"/>
        <end position="136"/>
    </location>
</feature>
<sequence>MASATAKGRSGGGAAAKSVLFYGFIGLFVLVSIAPLLWVFRMSITSRVDLFASPAATAVSAPIGDNYATIFADPSFRRALLNSVIIAGVTTVVCLFFGALAAYAIARLRFRFKSPVMTLILAISFFPAVAILAPLFQQFSAFGLIDTYWSVIIADVVFALPLTVWILVAFFKELPRDLEEAAQVDGATTLQAFRKVIVPLAAPGVFTCAILTFIHAWNEFLFAVTFLFSPQTQPVTVVIPNFATVYTTDYGAQAAAAVVVTVPLVILVLIFQRRIVSGLTAGAVKG</sequence>
<dbReference type="SUPFAM" id="SSF161098">
    <property type="entry name" value="MetI-like"/>
    <property type="match status" value="1"/>
</dbReference>
<dbReference type="EMBL" id="JAWXXX010000001">
    <property type="protein sequence ID" value="MDX5894456.1"/>
    <property type="molecule type" value="Genomic_DNA"/>
</dbReference>
<feature type="transmembrane region" description="Helical" evidence="7">
    <location>
        <begin position="84"/>
        <end position="106"/>
    </location>
</feature>
<gene>
    <name evidence="9" type="ORF">RradSPS_1767</name>
    <name evidence="10" type="ORF">SIL72_10505</name>
</gene>
<organism evidence="9 11">
    <name type="scientific">Rubrobacter radiotolerans</name>
    <name type="common">Arthrobacter radiotolerans</name>
    <dbReference type="NCBI Taxonomy" id="42256"/>
    <lineage>
        <taxon>Bacteria</taxon>
        <taxon>Bacillati</taxon>
        <taxon>Actinomycetota</taxon>
        <taxon>Rubrobacteria</taxon>
        <taxon>Rubrobacterales</taxon>
        <taxon>Rubrobacteraceae</taxon>
        <taxon>Rubrobacter</taxon>
    </lineage>
</organism>
<dbReference type="STRING" id="42256.RradSPS_1767"/>
<evidence type="ECO:0000256" key="5">
    <source>
        <dbReference type="ARBA" id="ARBA00022989"/>
    </source>
</evidence>
<evidence type="ECO:0000313" key="11">
    <source>
        <dbReference type="Proteomes" id="UP000025229"/>
    </source>
</evidence>
<dbReference type="HOGENOM" id="CLU_016047_1_2_11"/>
<evidence type="ECO:0000256" key="1">
    <source>
        <dbReference type="ARBA" id="ARBA00004651"/>
    </source>
</evidence>
<dbReference type="Gene3D" id="1.10.3720.10">
    <property type="entry name" value="MetI-like"/>
    <property type="match status" value="1"/>
</dbReference>